<dbReference type="RefSeq" id="WP_061918807.1">
    <property type="nucleotide sequence ID" value="NZ_DF967971.1"/>
</dbReference>
<gene>
    <name evidence="5" type="primary">pstB</name>
    <name evidence="5" type="ORF">AC812_12075</name>
</gene>
<keyword evidence="3 5" id="KW-0067">ATP-binding</keyword>
<dbReference type="PATRIC" id="fig|360411.5.peg.2237"/>
<dbReference type="PROSITE" id="PS00211">
    <property type="entry name" value="ABC_TRANSPORTER_1"/>
    <property type="match status" value="1"/>
</dbReference>
<dbReference type="InterPro" id="IPR003593">
    <property type="entry name" value="AAA+_ATPase"/>
</dbReference>
<keyword evidence="6" id="KW-1185">Reference proteome</keyword>
<evidence type="ECO:0000256" key="2">
    <source>
        <dbReference type="ARBA" id="ARBA00022741"/>
    </source>
</evidence>
<dbReference type="InterPro" id="IPR027417">
    <property type="entry name" value="P-loop_NTPase"/>
</dbReference>
<dbReference type="EMBL" id="LGHJ01000017">
    <property type="protein sequence ID" value="KPL74528.1"/>
    <property type="molecule type" value="Genomic_DNA"/>
</dbReference>
<reference evidence="5 6" key="1">
    <citation type="submission" date="2015-07" db="EMBL/GenBank/DDBJ databases">
        <title>Draft genome of Bellilinea caldifistulae DSM 17877.</title>
        <authorList>
            <person name="Hemp J."/>
            <person name="Ward L.M."/>
            <person name="Pace L.A."/>
            <person name="Fischer W.W."/>
        </authorList>
    </citation>
    <scope>NUCLEOTIDE SEQUENCE [LARGE SCALE GENOMIC DNA]</scope>
    <source>
        <strain evidence="5 6">GOMI-1</strain>
    </source>
</reference>
<dbReference type="InterPro" id="IPR017871">
    <property type="entry name" value="ABC_transporter-like_CS"/>
</dbReference>
<name>A0A0P6X0Y5_9CHLR</name>
<dbReference type="Proteomes" id="UP000050514">
    <property type="component" value="Unassembled WGS sequence"/>
</dbReference>
<dbReference type="GO" id="GO:0035435">
    <property type="term" value="P:phosphate ion transmembrane transport"/>
    <property type="evidence" value="ECO:0007669"/>
    <property type="project" value="InterPro"/>
</dbReference>
<comment type="caution">
    <text evidence="5">The sequence shown here is derived from an EMBL/GenBank/DDBJ whole genome shotgun (WGS) entry which is preliminary data.</text>
</comment>
<protein>
    <submittedName>
        <fullName evidence="5">Phosphate ABC transporter ATP-binding protein</fullName>
    </submittedName>
</protein>
<dbReference type="GO" id="GO:0005315">
    <property type="term" value="F:phosphate transmembrane transporter activity"/>
    <property type="evidence" value="ECO:0007669"/>
    <property type="project" value="InterPro"/>
</dbReference>
<proteinExistence type="predicted"/>
<dbReference type="PROSITE" id="PS50893">
    <property type="entry name" value="ABC_TRANSPORTER_2"/>
    <property type="match status" value="1"/>
</dbReference>
<dbReference type="CDD" id="cd03260">
    <property type="entry name" value="ABC_PstB_phosphate_transporter"/>
    <property type="match status" value="1"/>
</dbReference>
<dbReference type="GO" id="GO:0005524">
    <property type="term" value="F:ATP binding"/>
    <property type="evidence" value="ECO:0007669"/>
    <property type="project" value="UniProtKB-KW"/>
</dbReference>
<evidence type="ECO:0000313" key="5">
    <source>
        <dbReference type="EMBL" id="KPL74528.1"/>
    </source>
</evidence>
<dbReference type="GO" id="GO:0016020">
    <property type="term" value="C:membrane"/>
    <property type="evidence" value="ECO:0007669"/>
    <property type="project" value="InterPro"/>
</dbReference>
<evidence type="ECO:0000256" key="3">
    <source>
        <dbReference type="ARBA" id="ARBA00022840"/>
    </source>
</evidence>
<evidence type="ECO:0000313" key="6">
    <source>
        <dbReference type="Proteomes" id="UP000050514"/>
    </source>
</evidence>
<dbReference type="SMART" id="SM00382">
    <property type="entry name" value="AAA"/>
    <property type="match status" value="1"/>
</dbReference>
<dbReference type="PANTHER" id="PTHR43423">
    <property type="entry name" value="ABC TRANSPORTER I FAMILY MEMBER 17"/>
    <property type="match status" value="1"/>
</dbReference>
<dbReference type="Gene3D" id="3.40.50.300">
    <property type="entry name" value="P-loop containing nucleotide triphosphate hydrolases"/>
    <property type="match status" value="1"/>
</dbReference>
<keyword evidence="1" id="KW-0813">Transport</keyword>
<dbReference type="Pfam" id="PF00005">
    <property type="entry name" value="ABC_tran"/>
    <property type="match status" value="1"/>
</dbReference>
<dbReference type="InterPro" id="IPR003439">
    <property type="entry name" value="ABC_transporter-like_ATP-bd"/>
</dbReference>
<evidence type="ECO:0000259" key="4">
    <source>
        <dbReference type="PROSITE" id="PS50893"/>
    </source>
</evidence>
<dbReference type="GO" id="GO:0016887">
    <property type="term" value="F:ATP hydrolysis activity"/>
    <property type="evidence" value="ECO:0007669"/>
    <property type="project" value="InterPro"/>
</dbReference>
<feature type="domain" description="ABC transporter" evidence="4">
    <location>
        <begin position="5"/>
        <end position="247"/>
    </location>
</feature>
<dbReference type="AlphaFoldDB" id="A0A0P6X0Y5"/>
<accession>A0A0P6X0Y5</accession>
<dbReference type="PANTHER" id="PTHR43423:SF1">
    <property type="entry name" value="ABC TRANSPORTER I FAMILY MEMBER 17"/>
    <property type="match status" value="1"/>
</dbReference>
<dbReference type="SUPFAM" id="SSF52540">
    <property type="entry name" value="P-loop containing nucleoside triphosphate hydrolases"/>
    <property type="match status" value="1"/>
</dbReference>
<sequence>MQSKISVQNLSLTYSDGVESLHEINVEVIANAVNVFFGPAGGGKSSLLRAFNRLNDLADVRHLSGEIWFNGKNILEPDTDVIELRRKIGMVFSRPVPLPLTLWENVAYGLLLMGEKRKNRLDEAVEKALRLAALWDEVKDRLNDPASAISGGQQQRLCLARVLALEPEVILLDEPTSALDPVSTAKIEYSLLELKEQYTIVLVPHNVQQAARVADYAAFFLQGRLVEYGIGKQLFVSPKVKETEDYVTGRFG</sequence>
<evidence type="ECO:0000256" key="1">
    <source>
        <dbReference type="ARBA" id="ARBA00022448"/>
    </source>
</evidence>
<keyword evidence="2" id="KW-0547">Nucleotide-binding</keyword>
<dbReference type="OrthoDB" id="9804199at2"/>
<dbReference type="InterPro" id="IPR005670">
    <property type="entry name" value="PstB-like"/>
</dbReference>
<organism evidence="5 6">
    <name type="scientific">Bellilinea caldifistulae</name>
    <dbReference type="NCBI Taxonomy" id="360411"/>
    <lineage>
        <taxon>Bacteria</taxon>
        <taxon>Bacillati</taxon>
        <taxon>Chloroflexota</taxon>
        <taxon>Anaerolineae</taxon>
        <taxon>Anaerolineales</taxon>
        <taxon>Anaerolineaceae</taxon>
        <taxon>Bellilinea</taxon>
    </lineage>
</organism>
<dbReference type="STRING" id="360411.AC812_12075"/>